<dbReference type="InterPro" id="IPR029010">
    <property type="entry name" value="ThuA-like"/>
</dbReference>
<evidence type="ECO:0000313" key="3">
    <source>
        <dbReference type="EMBL" id="QRR00728.1"/>
    </source>
</evidence>
<dbReference type="PANTHER" id="PTHR40469:SF2">
    <property type="entry name" value="GALACTOSE-BINDING DOMAIN-LIKE SUPERFAMILY PROTEIN"/>
    <property type="match status" value="1"/>
</dbReference>
<evidence type="ECO:0000259" key="2">
    <source>
        <dbReference type="Pfam" id="PF06283"/>
    </source>
</evidence>
<dbReference type="InterPro" id="IPR029062">
    <property type="entry name" value="Class_I_gatase-like"/>
</dbReference>
<dbReference type="Pfam" id="PF06283">
    <property type="entry name" value="ThuA"/>
    <property type="match status" value="1"/>
</dbReference>
<feature type="domain" description="ThuA-like" evidence="2">
    <location>
        <begin position="54"/>
        <end position="280"/>
    </location>
</feature>
<dbReference type="Proteomes" id="UP000612680">
    <property type="component" value="Chromosome"/>
</dbReference>
<dbReference type="RefSeq" id="WP_204662189.1">
    <property type="nucleotide sequence ID" value="NZ_CP056775.1"/>
</dbReference>
<keyword evidence="1" id="KW-1133">Transmembrane helix</keyword>
<dbReference type="PANTHER" id="PTHR40469">
    <property type="entry name" value="SECRETED GLYCOSYL HYDROLASE"/>
    <property type="match status" value="1"/>
</dbReference>
<proteinExistence type="predicted"/>
<protein>
    <submittedName>
        <fullName evidence="3">ThuA domain-containing protein</fullName>
    </submittedName>
</protein>
<name>A0ABX7I4E0_9BACT</name>
<feature type="transmembrane region" description="Helical" evidence="1">
    <location>
        <begin position="9"/>
        <end position="27"/>
    </location>
</feature>
<gene>
    <name evidence="3" type="ORF">HWI92_07325</name>
</gene>
<dbReference type="SUPFAM" id="SSF52317">
    <property type="entry name" value="Class I glutamine amidotransferase-like"/>
    <property type="match status" value="1"/>
</dbReference>
<keyword evidence="1" id="KW-0472">Membrane</keyword>
<accession>A0ABX7I4E0</accession>
<evidence type="ECO:0000313" key="4">
    <source>
        <dbReference type="Proteomes" id="UP000612680"/>
    </source>
</evidence>
<sequence>MRKKGRKWLLRILMIVIMLTGAARLFMYKIRNGFPVSYETDPPRTDFPKGKPAVLVFSKTTGYRHSGSIDAAKKVFQQLGNQHGWFVYETEEGGVFNPAQLRRFQVVIFNNCTGRLLNKQQQQAAMQYVTAGGVLMGIHGAGDFSHDDWPWYKTHLVGTEFSHHPLKPQLQAASVHRENAAAAALLTRIPATWTHTDEWYIYFSQPRNVHVLAYIDGTRIIPDGNLPLMGGKNFGMGMYHPVAWYRSVGKGKTFYTSMGHNAAVWKDSNFVQLLDNALQWSVKP</sequence>
<reference evidence="3 4" key="1">
    <citation type="submission" date="2020-06" db="EMBL/GenBank/DDBJ databases">
        <title>Dyadobacter sandarakinus sp. nov., isolated from the soil of the Arctic Yellow River Station.</title>
        <authorList>
            <person name="Zhang Y."/>
            <person name="Peng F."/>
        </authorList>
    </citation>
    <scope>NUCLEOTIDE SEQUENCE [LARGE SCALE GENOMIC DNA]</scope>
    <source>
        <strain evidence="3 4">Q3-56</strain>
    </source>
</reference>
<evidence type="ECO:0000256" key="1">
    <source>
        <dbReference type="SAM" id="Phobius"/>
    </source>
</evidence>
<keyword evidence="4" id="KW-1185">Reference proteome</keyword>
<dbReference type="Gene3D" id="3.40.50.880">
    <property type="match status" value="1"/>
</dbReference>
<dbReference type="EMBL" id="CP056775">
    <property type="protein sequence ID" value="QRR00728.1"/>
    <property type="molecule type" value="Genomic_DNA"/>
</dbReference>
<organism evidence="3 4">
    <name type="scientific">Dyadobacter sandarakinus</name>
    <dbReference type="NCBI Taxonomy" id="2747268"/>
    <lineage>
        <taxon>Bacteria</taxon>
        <taxon>Pseudomonadati</taxon>
        <taxon>Bacteroidota</taxon>
        <taxon>Cytophagia</taxon>
        <taxon>Cytophagales</taxon>
        <taxon>Spirosomataceae</taxon>
        <taxon>Dyadobacter</taxon>
    </lineage>
</organism>
<keyword evidence="1" id="KW-0812">Transmembrane</keyword>